<evidence type="ECO:0000256" key="3">
    <source>
        <dbReference type="ARBA" id="ARBA00022679"/>
    </source>
</evidence>
<keyword evidence="5" id="KW-0443">Lipid metabolism</keyword>
<dbReference type="PANTHER" id="PTHR43667">
    <property type="entry name" value="CYCLOPROPANE-FATTY-ACYL-PHOSPHOLIPID SYNTHASE"/>
    <property type="match status" value="1"/>
</dbReference>
<evidence type="ECO:0000313" key="6">
    <source>
        <dbReference type="EMBL" id="CAH0540594.1"/>
    </source>
</evidence>
<proteinExistence type="inferred from homology"/>
<evidence type="ECO:0000313" key="7">
    <source>
        <dbReference type="Proteomes" id="UP000838748"/>
    </source>
</evidence>
<comment type="similarity">
    <text evidence="1">Belongs to the CFA/CMAS family.</text>
</comment>
<dbReference type="InterPro" id="IPR003333">
    <property type="entry name" value="CMAS"/>
</dbReference>
<evidence type="ECO:0000256" key="4">
    <source>
        <dbReference type="ARBA" id="ARBA00022691"/>
    </source>
</evidence>
<dbReference type="PIRSF" id="PIRSF003085">
    <property type="entry name" value="CMAS"/>
    <property type="match status" value="1"/>
</dbReference>
<dbReference type="Pfam" id="PF02353">
    <property type="entry name" value="CMAS"/>
    <property type="match status" value="1"/>
</dbReference>
<dbReference type="InterPro" id="IPR050723">
    <property type="entry name" value="CFA/CMAS"/>
</dbReference>
<protein>
    <submittedName>
        <fullName evidence="6">Tuberculostearic acid methyltransferase UfaA1</fullName>
        <ecNumber evidence="6">2.1.1.-</ecNumber>
    </submittedName>
</protein>
<comment type="caution">
    <text evidence="6">The sequence shown here is derived from an EMBL/GenBank/DDBJ whole genome shotgun (WGS) entry which is preliminary data.</text>
</comment>
<dbReference type="Proteomes" id="UP000838748">
    <property type="component" value="Unassembled WGS sequence"/>
</dbReference>
<dbReference type="SUPFAM" id="SSF53335">
    <property type="entry name" value="S-adenosyl-L-methionine-dependent methyltransferases"/>
    <property type="match status" value="1"/>
</dbReference>
<keyword evidence="4" id="KW-0949">S-adenosyl-L-methionine</keyword>
<dbReference type="RefSeq" id="WP_237362485.1">
    <property type="nucleotide sequence ID" value="NZ_CAKLDM010000002.1"/>
</dbReference>
<gene>
    <name evidence="6" type="primary">ufaA1</name>
    <name evidence="6" type="ORF">VMF7928_02973</name>
</gene>
<dbReference type="CDD" id="cd02440">
    <property type="entry name" value="AdoMet_MTases"/>
    <property type="match status" value="1"/>
</dbReference>
<reference evidence="6" key="1">
    <citation type="submission" date="2021-11" db="EMBL/GenBank/DDBJ databases">
        <authorList>
            <person name="Rodrigo-Torres L."/>
            <person name="Arahal R. D."/>
            <person name="Lucena T."/>
        </authorList>
    </citation>
    <scope>NUCLEOTIDE SEQUENCE</scope>
    <source>
        <strain evidence="6">CECT 7928</strain>
    </source>
</reference>
<dbReference type="InterPro" id="IPR029063">
    <property type="entry name" value="SAM-dependent_MTases_sf"/>
</dbReference>
<dbReference type="EMBL" id="CAKLDM010000002">
    <property type="protein sequence ID" value="CAH0540594.1"/>
    <property type="molecule type" value="Genomic_DNA"/>
</dbReference>
<keyword evidence="2 6" id="KW-0489">Methyltransferase</keyword>
<name>A0ABM9A6K3_9VIBR</name>
<keyword evidence="3 6" id="KW-0808">Transferase</keyword>
<dbReference type="EC" id="2.1.1.-" evidence="6"/>
<evidence type="ECO:0000256" key="5">
    <source>
        <dbReference type="ARBA" id="ARBA00023098"/>
    </source>
</evidence>
<keyword evidence="7" id="KW-1185">Reference proteome</keyword>
<evidence type="ECO:0000256" key="1">
    <source>
        <dbReference type="ARBA" id="ARBA00010815"/>
    </source>
</evidence>
<dbReference type="PANTHER" id="PTHR43667:SF2">
    <property type="entry name" value="FATTY ACID C-METHYL TRANSFERASE"/>
    <property type="match status" value="1"/>
</dbReference>
<evidence type="ECO:0000256" key="2">
    <source>
        <dbReference type="ARBA" id="ARBA00022603"/>
    </source>
</evidence>
<dbReference type="GO" id="GO:0032259">
    <property type="term" value="P:methylation"/>
    <property type="evidence" value="ECO:0007669"/>
    <property type="project" value="UniProtKB-KW"/>
</dbReference>
<sequence length="415" mass="47438">MINTDTILAPCQLTKVQLGARTIMFKLMQGIEKGSLTVTESFHDLAPDSPSYVSFGQSSERYPDATLIISDPNFYTSILKRGSIGAGEAYMEGLWNSPDLTDLVEVIALNQDALDRWDGNIGVVTKWIEKVAHWLKRNTFKNSKENIHAHYDLGNDFYKLFLDKNMLYSSAIYSQGCDLEQAQINKMDRLCQQMSLTENDHVLEIGTGWGAMAIYMAKHYGCQVTTTTISQEQHDYTAQRILEEGLTDKIELLDQDYRLLEGQYDKIVSIEMVEAVGKQYLASYLSKCYSMLKPNGLLAIQAITIADQRYRNYSNSVDFIQKYIFPGGLLPSVTNLLATTTQHTGLVLRDLHDIGLDYAQTLCEWRERFEVQISSVRQQGFDERFIRMWRYYLCYCEGGFKAKSISTVHLTFERF</sequence>
<dbReference type="GO" id="GO:0008168">
    <property type="term" value="F:methyltransferase activity"/>
    <property type="evidence" value="ECO:0007669"/>
    <property type="project" value="UniProtKB-KW"/>
</dbReference>
<dbReference type="Gene3D" id="3.40.50.150">
    <property type="entry name" value="Vaccinia Virus protein VP39"/>
    <property type="match status" value="1"/>
</dbReference>
<accession>A0ABM9A6K3</accession>
<organism evidence="6 7">
    <name type="scientific">Vibrio marisflavi CECT 7928</name>
    <dbReference type="NCBI Taxonomy" id="634439"/>
    <lineage>
        <taxon>Bacteria</taxon>
        <taxon>Pseudomonadati</taxon>
        <taxon>Pseudomonadota</taxon>
        <taxon>Gammaproteobacteria</taxon>
        <taxon>Vibrionales</taxon>
        <taxon>Vibrionaceae</taxon>
        <taxon>Vibrio</taxon>
    </lineage>
</organism>